<feature type="compositionally biased region" description="Basic and acidic residues" evidence="1">
    <location>
        <begin position="369"/>
        <end position="384"/>
    </location>
</feature>
<dbReference type="InterPro" id="IPR036779">
    <property type="entry name" value="LysM_dom_sf"/>
</dbReference>
<keyword evidence="2" id="KW-0812">Transmembrane</keyword>
<dbReference type="AlphaFoldDB" id="A0A0H5E6Y9"/>
<protein>
    <submittedName>
        <fullName evidence="4">Putative secreted protein</fullName>
    </submittedName>
</protein>
<dbReference type="SUPFAM" id="SSF54106">
    <property type="entry name" value="LysM domain"/>
    <property type="match status" value="1"/>
</dbReference>
<keyword evidence="2" id="KW-0472">Membrane</keyword>
<gene>
    <name evidence="4" type="ORF">ELAC_1738</name>
</gene>
<dbReference type="Proteomes" id="UP000220251">
    <property type="component" value="Unassembled WGS sequence"/>
</dbReference>
<evidence type="ECO:0000256" key="2">
    <source>
        <dbReference type="SAM" id="Phobius"/>
    </source>
</evidence>
<dbReference type="InterPro" id="IPR018392">
    <property type="entry name" value="LysM"/>
</dbReference>
<evidence type="ECO:0000259" key="3">
    <source>
        <dbReference type="SMART" id="SM00257"/>
    </source>
</evidence>
<keyword evidence="2" id="KW-1133">Transmembrane helix</keyword>
<evidence type="ECO:0000313" key="5">
    <source>
        <dbReference type="Proteomes" id="UP000220251"/>
    </source>
</evidence>
<proteinExistence type="predicted"/>
<feature type="domain" description="LysM" evidence="3">
    <location>
        <begin position="424"/>
        <end position="467"/>
    </location>
</feature>
<evidence type="ECO:0000256" key="1">
    <source>
        <dbReference type="SAM" id="MobiDB-lite"/>
    </source>
</evidence>
<dbReference type="Gene3D" id="3.10.350.10">
    <property type="entry name" value="LysM domain"/>
    <property type="match status" value="1"/>
</dbReference>
<evidence type="ECO:0000313" key="4">
    <source>
        <dbReference type="EMBL" id="CRX39065.1"/>
    </source>
</evidence>
<organism evidence="4 5">
    <name type="scientific">Estrella lausannensis</name>
    <dbReference type="NCBI Taxonomy" id="483423"/>
    <lineage>
        <taxon>Bacteria</taxon>
        <taxon>Pseudomonadati</taxon>
        <taxon>Chlamydiota</taxon>
        <taxon>Chlamydiia</taxon>
        <taxon>Parachlamydiales</taxon>
        <taxon>Candidatus Criblamydiaceae</taxon>
        <taxon>Estrella</taxon>
    </lineage>
</organism>
<dbReference type="SMART" id="SM00257">
    <property type="entry name" value="LysM"/>
    <property type="match status" value="1"/>
</dbReference>
<feature type="region of interest" description="Disordered" evidence="1">
    <location>
        <begin position="361"/>
        <end position="422"/>
    </location>
</feature>
<reference evidence="5" key="1">
    <citation type="submission" date="2015-06" db="EMBL/GenBank/DDBJ databases">
        <authorList>
            <person name="Bertelli C."/>
        </authorList>
    </citation>
    <scope>NUCLEOTIDE SEQUENCE [LARGE SCALE GENOMIC DNA]</scope>
    <source>
        <strain evidence="5">CRIB-30</strain>
    </source>
</reference>
<dbReference type="PANTHER" id="PTHR33734">
    <property type="entry name" value="LYSM DOMAIN-CONTAINING GPI-ANCHORED PROTEIN 2"/>
    <property type="match status" value="1"/>
</dbReference>
<dbReference type="RefSeq" id="WP_098038921.1">
    <property type="nucleotide sequence ID" value="NZ_CWGJ01000025.1"/>
</dbReference>
<sequence>MKDDLLLKIKRLRKTLLLSGLLNIFLIFCFILWVKETTAPPIGEMKLTKRSSPHRPYLAEKTGSDILYSLSEKTIQEIAPDLKDNSLIENGFSVRDFALGSLTSIHHLDTERAFASVGKPRQRRRITYADPAGKKREIVIYSDAKDEHFEAAYSLIRSEKWPISPFGMYLKLLNTKDDYDPSLTYAFQFTKDFKTVELSLAKSGLHISSDELLSLILEGPFDLIKTLDLTLQADEAKEARREFLLAYVDSGSETATSLFLKSDFEYAVKKIDDRQAVKVLNNLTKETPHARQYALALLLSPRGDAVWEISAKKLYELADEKEPDPLTRKAALARFAPVFTEKKETEASPLTDAPKEIVEKKPKVVPIAEKTETPLKKSPEKEVSAPKPAKSPPPQKPITSLPKKPVPQKKIAEALAPKKKGKRAYIVQEGDTLWKVSKRFGVDPKEIREMNGLQSSYLKPGTLIKLP</sequence>
<name>A0A0H5E6Y9_9BACT</name>
<dbReference type="EMBL" id="CWGJ01000025">
    <property type="protein sequence ID" value="CRX39065.1"/>
    <property type="molecule type" value="Genomic_DNA"/>
</dbReference>
<keyword evidence="5" id="KW-1185">Reference proteome</keyword>
<dbReference type="Pfam" id="PF01476">
    <property type="entry name" value="LysM"/>
    <property type="match status" value="1"/>
</dbReference>
<dbReference type="OrthoDB" id="17478at2"/>
<dbReference type="PANTHER" id="PTHR33734:SF22">
    <property type="entry name" value="MEMBRANE-BOUND LYTIC MUREIN TRANSGLYCOSYLASE D"/>
    <property type="match status" value="1"/>
</dbReference>
<accession>A0A0H5E6Y9</accession>
<dbReference type="CDD" id="cd00118">
    <property type="entry name" value="LysM"/>
    <property type="match status" value="1"/>
</dbReference>
<feature type="transmembrane region" description="Helical" evidence="2">
    <location>
        <begin position="16"/>
        <end position="34"/>
    </location>
</feature>